<dbReference type="OrthoDB" id="9815599at2"/>
<dbReference type="GO" id="GO:0046491">
    <property type="term" value="P:L-methylmalonyl-CoA metabolic process"/>
    <property type="evidence" value="ECO:0007669"/>
    <property type="project" value="TreeGrafter"/>
</dbReference>
<dbReference type="InterPro" id="IPR029068">
    <property type="entry name" value="Glyas_Bleomycin-R_OHBP_Dase"/>
</dbReference>
<accession>A0A1M5ZH69</accession>
<feature type="domain" description="VOC" evidence="2">
    <location>
        <begin position="2"/>
        <end position="118"/>
    </location>
</feature>
<evidence type="ECO:0000313" key="4">
    <source>
        <dbReference type="Proteomes" id="UP000183995"/>
    </source>
</evidence>
<dbReference type="STRING" id="1123282.SAMN02745823_03745"/>
<dbReference type="AlphaFoldDB" id="A0A1M5ZH69"/>
<dbReference type="PROSITE" id="PS51819">
    <property type="entry name" value="VOC"/>
    <property type="match status" value="1"/>
</dbReference>
<protein>
    <submittedName>
        <fullName evidence="3">Lactoylglutathione lyase</fullName>
    </submittedName>
</protein>
<dbReference type="EMBL" id="FQXV01000021">
    <property type="protein sequence ID" value="SHI23597.1"/>
    <property type="molecule type" value="Genomic_DNA"/>
</dbReference>
<name>A0A1M5ZH69_9FIRM</name>
<dbReference type="InterPro" id="IPR004360">
    <property type="entry name" value="Glyas_Fos-R_dOase_dom"/>
</dbReference>
<keyword evidence="4" id="KW-1185">Reference proteome</keyword>
<reference evidence="3 4" key="1">
    <citation type="submission" date="2016-11" db="EMBL/GenBank/DDBJ databases">
        <authorList>
            <person name="Jaros S."/>
            <person name="Januszkiewicz K."/>
            <person name="Wedrychowicz H."/>
        </authorList>
    </citation>
    <scope>NUCLEOTIDE SEQUENCE [LARGE SCALE GENOMIC DNA]</scope>
    <source>
        <strain evidence="3 4">DSM 10068</strain>
    </source>
</reference>
<dbReference type="GO" id="GO:0004493">
    <property type="term" value="F:methylmalonyl-CoA epimerase activity"/>
    <property type="evidence" value="ECO:0007669"/>
    <property type="project" value="TreeGrafter"/>
</dbReference>
<dbReference type="Proteomes" id="UP000183995">
    <property type="component" value="Unassembled WGS sequence"/>
</dbReference>
<evidence type="ECO:0000259" key="2">
    <source>
        <dbReference type="PROSITE" id="PS51819"/>
    </source>
</evidence>
<dbReference type="GO" id="GO:0016829">
    <property type="term" value="F:lyase activity"/>
    <property type="evidence" value="ECO:0007669"/>
    <property type="project" value="UniProtKB-KW"/>
</dbReference>
<keyword evidence="1" id="KW-0479">Metal-binding</keyword>
<dbReference type="GO" id="GO:0046872">
    <property type="term" value="F:metal ion binding"/>
    <property type="evidence" value="ECO:0007669"/>
    <property type="project" value="UniProtKB-KW"/>
</dbReference>
<dbReference type="CDD" id="cd06587">
    <property type="entry name" value="VOC"/>
    <property type="match status" value="1"/>
</dbReference>
<organism evidence="3 4">
    <name type="scientific">Sporobacter termitidis DSM 10068</name>
    <dbReference type="NCBI Taxonomy" id="1123282"/>
    <lineage>
        <taxon>Bacteria</taxon>
        <taxon>Bacillati</taxon>
        <taxon>Bacillota</taxon>
        <taxon>Clostridia</taxon>
        <taxon>Eubacteriales</taxon>
        <taxon>Oscillospiraceae</taxon>
        <taxon>Sporobacter</taxon>
    </lineage>
</organism>
<gene>
    <name evidence="3" type="ORF">SAMN02745823_03745</name>
</gene>
<proteinExistence type="predicted"/>
<dbReference type="PANTHER" id="PTHR43048:SF3">
    <property type="entry name" value="METHYLMALONYL-COA EPIMERASE, MITOCHONDRIAL"/>
    <property type="match status" value="1"/>
</dbReference>
<dbReference type="RefSeq" id="WP_073082990.1">
    <property type="nucleotide sequence ID" value="NZ_FQXV01000021.1"/>
</dbReference>
<dbReference type="PANTHER" id="PTHR43048">
    <property type="entry name" value="METHYLMALONYL-COA EPIMERASE"/>
    <property type="match status" value="1"/>
</dbReference>
<keyword evidence="3" id="KW-0456">Lyase</keyword>
<dbReference type="SUPFAM" id="SSF54593">
    <property type="entry name" value="Glyoxalase/Bleomycin resistance protein/Dihydroxybiphenyl dioxygenase"/>
    <property type="match status" value="1"/>
</dbReference>
<evidence type="ECO:0000256" key="1">
    <source>
        <dbReference type="ARBA" id="ARBA00022723"/>
    </source>
</evidence>
<evidence type="ECO:0000313" key="3">
    <source>
        <dbReference type="EMBL" id="SHI23597.1"/>
    </source>
</evidence>
<dbReference type="InterPro" id="IPR037523">
    <property type="entry name" value="VOC_core"/>
</dbReference>
<dbReference type="InterPro" id="IPR051785">
    <property type="entry name" value="MMCE/EMCE_epimerase"/>
</dbReference>
<dbReference type="Pfam" id="PF00903">
    <property type="entry name" value="Glyoxalase"/>
    <property type="match status" value="1"/>
</dbReference>
<dbReference type="Gene3D" id="3.10.180.10">
    <property type="entry name" value="2,3-Dihydroxybiphenyl 1,2-Dioxygenase, domain 1"/>
    <property type="match status" value="1"/>
</dbReference>
<sequence>MRFSWCTLLVKDMDESLRFYQDVLGLEVDSRFSAMPGLEIAFLKTGETQLELVKNAGSQSVAAGDAVSWGFQVDSLDDALAMIREKDIPIYSGPFIDPTVKYFFIQDPNGLKIQLKQIIESPPSPPIKV</sequence>